<dbReference type="EMBL" id="CAJVPP010004270">
    <property type="protein sequence ID" value="CAG8646811.1"/>
    <property type="molecule type" value="Genomic_DNA"/>
</dbReference>
<dbReference type="Proteomes" id="UP000789375">
    <property type="component" value="Unassembled WGS sequence"/>
</dbReference>
<evidence type="ECO:0000313" key="2">
    <source>
        <dbReference type="Proteomes" id="UP000789375"/>
    </source>
</evidence>
<evidence type="ECO:0000313" key="1">
    <source>
        <dbReference type="EMBL" id="CAG8646811.1"/>
    </source>
</evidence>
<name>A0A9N9DN56_FUNMO</name>
<protein>
    <submittedName>
        <fullName evidence="1">4929_t:CDS:1</fullName>
    </submittedName>
</protein>
<proteinExistence type="predicted"/>
<sequence>MVDNDTRLKELTVYSYDIRLKKKQNTRLMKNVILIDLQENNLHSLDVYIKTINTIVNVSFMQQYI</sequence>
<dbReference type="AlphaFoldDB" id="A0A9N9DN56"/>
<gene>
    <name evidence="1" type="ORF">FMOSSE_LOCUS11271</name>
</gene>
<keyword evidence="2" id="KW-1185">Reference proteome</keyword>
<reference evidence="1" key="1">
    <citation type="submission" date="2021-06" db="EMBL/GenBank/DDBJ databases">
        <authorList>
            <person name="Kallberg Y."/>
            <person name="Tangrot J."/>
            <person name="Rosling A."/>
        </authorList>
    </citation>
    <scope>NUCLEOTIDE SEQUENCE</scope>
    <source>
        <strain evidence="1">87-6 pot B 2015</strain>
    </source>
</reference>
<feature type="non-terminal residue" evidence="1">
    <location>
        <position position="65"/>
    </location>
</feature>
<comment type="caution">
    <text evidence="1">The sequence shown here is derived from an EMBL/GenBank/DDBJ whole genome shotgun (WGS) entry which is preliminary data.</text>
</comment>
<accession>A0A9N9DN56</accession>
<organism evidence="1 2">
    <name type="scientific">Funneliformis mosseae</name>
    <name type="common">Endomycorrhizal fungus</name>
    <name type="synonym">Glomus mosseae</name>
    <dbReference type="NCBI Taxonomy" id="27381"/>
    <lineage>
        <taxon>Eukaryota</taxon>
        <taxon>Fungi</taxon>
        <taxon>Fungi incertae sedis</taxon>
        <taxon>Mucoromycota</taxon>
        <taxon>Glomeromycotina</taxon>
        <taxon>Glomeromycetes</taxon>
        <taxon>Glomerales</taxon>
        <taxon>Glomeraceae</taxon>
        <taxon>Funneliformis</taxon>
    </lineage>
</organism>